<evidence type="ECO:0000313" key="1">
    <source>
        <dbReference type="EMBL" id="KZD03068.1"/>
    </source>
</evidence>
<gene>
    <name evidence="1" type="ORF">AUP43_03350</name>
</gene>
<accession>A0A154VPB5</accession>
<dbReference type="RefSeq" id="WP_067559261.1">
    <property type="nucleotide sequence ID" value="NZ_LPXN01000149.1"/>
</dbReference>
<evidence type="ECO:0000313" key="2">
    <source>
        <dbReference type="Proteomes" id="UP000076400"/>
    </source>
</evidence>
<proteinExistence type="predicted"/>
<dbReference type="Proteomes" id="UP000076400">
    <property type="component" value="Unassembled WGS sequence"/>
</dbReference>
<reference evidence="1 2" key="1">
    <citation type="submission" date="2015-12" db="EMBL/GenBank/DDBJ databases">
        <title>Genome sequence of Oceanibaculum pacificum MCCC 1A02656.</title>
        <authorList>
            <person name="Lu L."/>
            <person name="Lai Q."/>
            <person name="Shao Z."/>
            <person name="Qian P."/>
        </authorList>
    </citation>
    <scope>NUCLEOTIDE SEQUENCE [LARGE SCALE GENOMIC DNA]</scope>
    <source>
        <strain evidence="1 2">MCCC 1A02656</strain>
    </source>
</reference>
<name>A0A154VPB5_9PROT</name>
<dbReference type="OrthoDB" id="973813at2"/>
<comment type="caution">
    <text evidence="1">The sequence shown here is derived from an EMBL/GenBank/DDBJ whole genome shotgun (WGS) entry which is preliminary data.</text>
</comment>
<protein>
    <submittedName>
        <fullName evidence="1">Uncharacterized protein</fullName>
    </submittedName>
</protein>
<keyword evidence="2" id="KW-1185">Reference proteome</keyword>
<sequence>MSNAIYLAEIDLYLVGTSTSGITVGTGPVELVLATDQPFEPGMRVSVHEVTGAARLDAVVVAYVQTDRRLALDVQSVSGDGTYSDWRAEGTRTLLVATGRWRTGPDDPDRPGIEAMPLIVEPPSFQAFAFRDGRIGGRSAGGGGEMILNNADRFFDRFAEAGWDGRRFRLFRGPAGGRWRDFVLLFSGTAAQAEWRDARFHLFLRDRQAQFEVPIQRETYAGTNSGPTGNEGTPQDIRGRPKILCYGLCHNVPLAPLNTAALRYGAHSGSIFSVDEVYDRGAALSKVTGTPAAGQYRENVTEGFVTLGGSPAGTITAKVSGERLENLFLWSEQFMNPAWTKDEGVTVENDVIIGPNGGYTAERIDIPADDGAGFRQSVSVTAGQPYTFSIYLRSVIGSVTLGMGIEAATEEAIHLDEVWRRYTLTETVSGSSVSPGIFSLGEAAAIYAWGAQIELGGVAKNGIITGGTLHPSSYTAQPADMLRTIAVTRSELVDFLDLDHASFQTLNEATSGMGLGLFIDREMTIAEAFDLICGSIGGFWYFTRDGKLAVRRLEAPTGNPAATFDRTHVQDVRLLSRNDEGQGLPNHRVVLGWRRNWTVQEGDQLAGSVSADRRAFLKEEYRIVQRDAPAVKRKHPLSAELRRMTLLESETDADGEAERQLALMSVRRDLVELEVTVDEYLLAGAPWLGDEISYRDECFLDYAAGRPLILIGVTESHAQGRAILQAWG</sequence>
<dbReference type="AlphaFoldDB" id="A0A154VPB5"/>
<dbReference type="STRING" id="580166.AUP43_03350"/>
<dbReference type="EMBL" id="LPXN01000149">
    <property type="protein sequence ID" value="KZD03068.1"/>
    <property type="molecule type" value="Genomic_DNA"/>
</dbReference>
<organism evidence="1 2">
    <name type="scientific">Oceanibaculum pacificum</name>
    <dbReference type="NCBI Taxonomy" id="580166"/>
    <lineage>
        <taxon>Bacteria</taxon>
        <taxon>Pseudomonadati</taxon>
        <taxon>Pseudomonadota</taxon>
        <taxon>Alphaproteobacteria</taxon>
        <taxon>Rhodospirillales</taxon>
        <taxon>Oceanibaculaceae</taxon>
        <taxon>Oceanibaculum</taxon>
    </lineage>
</organism>